<accession>A0A7X2MR75</accession>
<dbReference type="SUPFAM" id="SSF81923">
    <property type="entry name" value="Double Clp-N motif"/>
    <property type="match status" value="1"/>
</dbReference>
<dbReference type="Gene3D" id="1.10.1780.10">
    <property type="entry name" value="Clp, N-terminal domain"/>
    <property type="match status" value="1"/>
</dbReference>
<dbReference type="GO" id="GO:0005524">
    <property type="term" value="F:ATP binding"/>
    <property type="evidence" value="ECO:0007669"/>
    <property type="project" value="UniProtKB-KW"/>
</dbReference>
<dbReference type="Proteomes" id="UP000461948">
    <property type="component" value="Unassembled WGS sequence"/>
</dbReference>
<comment type="similarity">
    <text evidence="1">Belongs to the ClpA/ClpB family.</text>
</comment>
<evidence type="ECO:0000313" key="4">
    <source>
        <dbReference type="Proteomes" id="UP000461948"/>
    </source>
</evidence>
<comment type="caution">
    <text evidence="3">The sequence shown here is derived from an EMBL/GenBank/DDBJ whole genome shotgun (WGS) entry which is preliminary data.</text>
</comment>
<protein>
    <submittedName>
        <fullName evidence="3">ATP-binding protein</fullName>
    </submittedName>
</protein>
<reference evidence="3 4" key="1">
    <citation type="submission" date="2019-11" db="EMBL/GenBank/DDBJ databases">
        <title>Draft Genome Sequence of Plant Growth-Promoting Rhizosphere-Associated Bacteria.</title>
        <authorList>
            <person name="Vasilyev I.Y."/>
            <person name="Radchenko V."/>
            <person name="Ilnitskaya E.V."/>
        </authorList>
    </citation>
    <scope>NUCLEOTIDE SEQUENCE [LARGE SCALE GENOMIC DNA]</scope>
    <source>
        <strain evidence="3 4">VRA_MhP_f</strain>
    </source>
</reference>
<keyword evidence="3" id="KW-0067">ATP-binding</keyword>
<organism evidence="3 4">
    <name type="scientific">Enterobacter agglomerans</name>
    <name type="common">Erwinia herbicola</name>
    <name type="synonym">Pantoea agglomerans</name>
    <dbReference type="NCBI Taxonomy" id="549"/>
    <lineage>
        <taxon>Bacteria</taxon>
        <taxon>Pseudomonadati</taxon>
        <taxon>Pseudomonadota</taxon>
        <taxon>Gammaproteobacteria</taxon>
        <taxon>Enterobacterales</taxon>
        <taxon>Erwiniaceae</taxon>
        <taxon>Pantoea</taxon>
        <taxon>Pantoea agglomerans group</taxon>
    </lineage>
</organism>
<feature type="non-terminal residue" evidence="3">
    <location>
        <position position="164"/>
    </location>
</feature>
<evidence type="ECO:0000256" key="1">
    <source>
        <dbReference type="ARBA" id="ARBA00008675"/>
    </source>
</evidence>
<dbReference type="Pfam" id="PF02861">
    <property type="entry name" value="Clp_N"/>
    <property type="match status" value="1"/>
</dbReference>
<feature type="domain" description="Clp R" evidence="2">
    <location>
        <begin position="16"/>
        <end position="122"/>
    </location>
</feature>
<dbReference type="InterPro" id="IPR036628">
    <property type="entry name" value="Clp_N_dom_sf"/>
</dbReference>
<name>A0A7X2MR75_ENTAG</name>
<gene>
    <name evidence="3" type="ORF">GKC49_23165</name>
</gene>
<dbReference type="InterPro" id="IPR004176">
    <property type="entry name" value="Clp_R_N"/>
</dbReference>
<dbReference type="AlphaFoldDB" id="A0A7X2MR75"/>
<proteinExistence type="inferred from homology"/>
<dbReference type="EMBL" id="WKLC01001442">
    <property type="protein sequence ID" value="MSE17893.1"/>
    <property type="molecule type" value="Genomic_DNA"/>
</dbReference>
<sequence>MENPAILLRRLNPYCARAMEGAASLCQTRAHAEILPEHWLLKLLEQGEGDLTVLARRYEWDMDQLWQDLLAWLDKQPRSVRQRPQLSDAIQTLMQEAWLIASLNGEEQIRSIHLLMALVYKQKLVRCDGLWPLLTLGQSQLERMRPLLDGQSDERPEVQQEAGL</sequence>
<keyword evidence="3" id="KW-0547">Nucleotide-binding</keyword>
<evidence type="ECO:0000259" key="2">
    <source>
        <dbReference type="Pfam" id="PF02861"/>
    </source>
</evidence>
<evidence type="ECO:0000313" key="3">
    <source>
        <dbReference type="EMBL" id="MSE17893.1"/>
    </source>
</evidence>